<sequence length="65" mass="7333">MSRTMMRTWEVPVFGGDPPSSAVRVNLSSGCFSRSSSLSSTSSGYFLPSLRFRVKMWKWKLVLIV</sequence>
<accession>A0A8C0CAA4</accession>
<dbReference type="Ensembl" id="ENSBMST00010003705.1">
    <property type="protein sequence ID" value="ENSBMSP00010003352.1"/>
    <property type="gene ID" value="ENSBMSG00010002522.1"/>
</dbReference>
<proteinExistence type="predicted"/>
<dbReference type="GeneTree" id="ENSGT01120000272001"/>
<evidence type="ECO:0000313" key="1">
    <source>
        <dbReference type="Ensembl" id="ENSBMSP00010003352.1"/>
    </source>
</evidence>
<reference evidence="1" key="1">
    <citation type="submission" date="2023-09" db="UniProtKB">
        <authorList>
            <consortium name="Ensembl"/>
        </authorList>
    </citation>
    <scope>IDENTIFICATION</scope>
</reference>
<name>A0A8C0CAA4_BALMU</name>
<protein>
    <submittedName>
        <fullName evidence="1">Uncharacterized protein</fullName>
    </submittedName>
</protein>
<organism evidence="1">
    <name type="scientific">Balaenoptera musculus</name>
    <name type="common">Blue whale</name>
    <dbReference type="NCBI Taxonomy" id="9771"/>
    <lineage>
        <taxon>Eukaryota</taxon>
        <taxon>Metazoa</taxon>
        <taxon>Chordata</taxon>
        <taxon>Craniata</taxon>
        <taxon>Vertebrata</taxon>
        <taxon>Euteleostomi</taxon>
        <taxon>Mammalia</taxon>
        <taxon>Eutheria</taxon>
        <taxon>Laurasiatheria</taxon>
        <taxon>Artiodactyla</taxon>
        <taxon>Whippomorpha</taxon>
        <taxon>Cetacea</taxon>
        <taxon>Mysticeti</taxon>
        <taxon>Balaenopteridae</taxon>
        <taxon>Balaenoptera</taxon>
    </lineage>
</organism>
<dbReference type="AlphaFoldDB" id="A0A8C0CAA4"/>
<dbReference type="OMA" id="MMRTWEV"/>